<feature type="domain" description="Amine oxidase" evidence="1">
    <location>
        <begin position="268"/>
        <end position="563"/>
    </location>
</feature>
<dbReference type="GeneID" id="35407627"/>
<dbReference type="Gene3D" id="3.50.50.60">
    <property type="entry name" value="FAD/NAD(P)-binding domain"/>
    <property type="match status" value="2"/>
</dbReference>
<dbReference type="STRING" id="1279085.S0ENB2"/>
<dbReference type="RefSeq" id="XP_023438238.1">
    <property type="nucleotide sequence ID" value="XM_023571183.1"/>
</dbReference>
<dbReference type="SUPFAM" id="SSF54373">
    <property type="entry name" value="FAD-linked reductases, C-terminal domain"/>
    <property type="match status" value="1"/>
</dbReference>
<reference evidence="3" key="1">
    <citation type="journal article" date="2013" name="PLoS Pathog.">
        <title>Deciphering the cryptic genome: genome-wide analyses of the rice pathogen Fusarium fujikuroi reveal complex regulation of secondary metabolism and novel metabolites.</title>
        <authorList>
            <person name="Wiemann P."/>
            <person name="Sieber C.M."/>
            <person name="von Bargen K.W."/>
            <person name="Studt L."/>
            <person name="Niehaus E.M."/>
            <person name="Espino J.J."/>
            <person name="Huss K."/>
            <person name="Michielse C.B."/>
            <person name="Albermann S."/>
            <person name="Wagner D."/>
            <person name="Bergner S.V."/>
            <person name="Connolly L.R."/>
            <person name="Fischer A."/>
            <person name="Reuter G."/>
            <person name="Kleigrewe K."/>
            <person name="Bald T."/>
            <person name="Wingfield B.D."/>
            <person name="Ophir R."/>
            <person name="Freeman S."/>
            <person name="Hippler M."/>
            <person name="Smith K.M."/>
            <person name="Brown D.W."/>
            <person name="Proctor R.H."/>
            <person name="Munsterkotter M."/>
            <person name="Freitag M."/>
            <person name="Humpf H.U."/>
            <person name="Guldener U."/>
            <person name="Tudzynski B."/>
        </authorList>
    </citation>
    <scope>NUCLEOTIDE SEQUENCE [LARGE SCALE GENOMIC DNA]</scope>
    <source>
        <strain evidence="3">CBS 195.34 / IMI 58289 / NRRL A-6831</strain>
    </source>
</reference>
<sequence>MLIKSDNASQYHERLDMISKHLSAMAVDGFGAGTPAHYDTIVIGAGISGLAFASRILQSNDTSGGCTPRRLRILEARDRIGGRIASVDVQGQRLDTGANWIHGIGTPARPNPLMSIVPQKRYRAMQGSVLFQTPAEEQNSETCKANQQVSSEGTVCPAATTMPKTTCTNGLVVPTCIGQLIASCHEKAIAQVQDLAAGLPEKAAKYVSILQSLVSRNAFQNAFEVVPREYHHTLGSLFQGIESMEAAPLLARTTEPLRSESKPGVGLLEYAVDDFDGEHIVLQDGYIEITNEIAKPLLEAGSISFNTVVTGIAWGSNPISIETTRGNFTAREVVCTMPLGVLKDTAKTEMFTPSLPADKQEAIESLGFGTLDKVFAVYSKPWWNDEPYRSIITSGFIRGDTQSDDDMPDSFLGFTSELSGISISSDGSVTPDVYRLPVMNLDSLTGQPVLCAFVSCNTSITVEEKEDEDVGQIFHRALTQWFGVEPPEIESVHVTRWGQDAYSKGSYSHMITGVSEIRHRELLQVPMINEDGGVLRFAGEHCSRDHFAMAHGALLDGWRAAEESSQYLKINSMN</sequence>
<protein>
    <recommendedName>
        <fullName evidence="1">Amine oxidase domain-containing protein</fullName>
    </recommendedName>
</protein>
<dbReference type="Pfam" id="PF13450">
    <property type="entry name" value="NAD_binding_8"/>
    <property type="match status" value="1"/>
</dbReference>
<dbReference type="Gene3D" id="3.90.660.10">
    <property type="match status" value="1"/>
</dbReference>
<evidence type="ECO:0000313" key="3">
    <source>
        <dbReference type="Proteomes" id="UP000016800"/>
    </source>
</evidence>
<keyword evidence="3" id="KW-1185">Reference proteome</keyword>
<evidence type="ECO:0000313" key="2">
    <source>
        <dbReference type="EMBL" id="CCT76192.1"/>
    </source>
</evidence>
<dbReference type="VEuPathDB" id="FungiDB:FFUJ_14175"/>
<dbReference type="SUPFAM" id="SSF51905">
    <property type="entry name" value="FAD/NAD(P)-binding domain"/>
    <property type="match status" value="1"/>
</dbReference>
<dbReference type="InterPro" id="IPR036188">
    <property type="entry name" value="FAD/NAD-bd_sf"/>
</dbReference>
<organism evidence="2 3">
    <name type="scientific">Gibberella fujikuroi (strain CBS 195.34 / IMI 58289 / NRRL A-6831)</name>
    <name type="common">Bakanae and foot rot disease fungus</name>
    <name type="synonym">Fusarium fujikuroi</name>
    <dbReference type="NCBI Taxonomy" id="1279085"/>
    <lineage>
        <taxon>Eukaryota</taxon>
        <taxon>Fungi</taxon>
        <taxon>Dikarya</taxon>
        <taxon>Ascomycota</taxon>
        <taxon>Pezizomycotina</taxon>
        <taxon>Sordariomycetes</taxon>
        <taxon>Hypocreomycetidae</taxon>
        <taxon>Hypocreales</taxon>
        <taxon>Nectriaceae</taxon>
        <taxon>Fusarium</taxon>
        <taxon>Fusarium fujikuroi species complex</taxon>
    </lineage>
</organism>
<dbReference type="GO" id="GO:0016491">
    <property type="term" value="F:oxidoreductase activity"/>
    <property type="evidence" value="ECO:0007669"/>
    <property type="project" value="InterPro"/>
</dbReference>
<gene>
    <name evidence="2" type="ORF">FFUJ_14175</name>
</gene>
<dbReference type="EMBL" id="HF679034">
    <property type="protein sequence ID" value="CCT76192.1"/>
    <property type="molecule type" value="Genomic_DNA"/>
</dbReference>
<dbReference type="Proteomes" id="UP000016800">
    <property type="component" value="Chromosome XII"/>
</dbReference>
<dbReference type="HOGENOM" id="CLU_004498_2_3_1"/>
<accession>S0ENB2</accession>
<proteinExistence type="predicted"/>
<dbReference type="AlphaFoldDB" id="S0ENB2"/>
<dbReference type="PANTHER" id="PTHR10742">
    <property type="entry name" value="FLAVIN MONOAMINE OXIDASE"/>
    <property type="match status" value="1"/>
</dbReference>
<dbReference type="InterPro" id="IPR002937">
    <property type="entry name" value="Amino_oxidase"/>
</dbReference>
<dbReference type="InterPro" id="IPR050281">
    <property type="entry name" value="Flavin_monoamine_oxidase"/>
</dbReference>
<dbReference type="PANTHER" id="PTHR10742:SF410">
    <property type="entry name" value="LYSINE-SPECIFIC HISTONE DEMETHYLASE 2"/>
    <property type="match status" value="1"/>
</dbReference>
<evidence type="ECO:0000259" key="1">
    <source>
        <dbReference type="Pfam" id="PF01593"/>
    </source>
</evidence>
<name>S0ENB2_GIBF5</name>
<dbReference type="Pfam" id="PF01593">
    <property type="entry name" value="Amino_oxidase"/>
    <property type="match status" value="1"/>
</dbReference>